<evidence type="ECO:0000313" key="2">
    <source>
        <dbReference type="Proteomes" id="UP001165064"/>
    </source>
</evidence>
<organism evidence="1 2">
    <name type="scientific">Ambrosiozyma monospora</name>
    <name type="common">Yeast</name>
    <name type="synonym">Endomycopsis monosporus</name>
    <dbReference type="NCBI Taxonomy" id="43982"/>
    <lineage>
        <taxon>Eukaryota</taxon>
        <taxon>Fungi</taxon>
        <taxon>Dikarya</taxon>
        <taxon>Ascomycota</taxon>
        <taxon>Saccharomycotina</taxon>
        <taxon>Pichiomycetes</taxon>
        <taxon>Pichiales</taxon>
        <taxon>Pichiaceae</taxon>
        <taxon>Ambrosiozyma</taxon>
    </lineage>
</organism>
<comment type="caution">
    <text evidence="1">The sequence shown here is derived from an EMBL/GenBank/DDBJ whole genome shotgun (WGS) entry which is preliminary data.</text>
</comment>
<evidence type="ECO:0000313" key="1">
    <source>
        <dbReference type="EMBL" id="GME83348.1"/>
    </source>
</evidence>
<dbReference type="EMBL" id="BSXS01004695">
    <property type="protein sequence ID" value="GME83348.1"/>
    <property type="molecule type" value="Genomic_DNA"/>
</dbReference>
<dbReference type="Proteomes" id="UP001165064">
    <property type="component" value="Unassembled WGS sequence"/>
</dbReference>
<reference evidence="1" key="1">
    <citation type="submission" date="2023-04" db="EMBL/GenBank/DDBJ databases">
        <title>Ambrosiozyma monospora NBRC 10751.</title>
        <authorList>
            <person name="Ichikawa N."/>
            <person name="Sato H."/>
            <person name="Tonouchi N."/>
        </authorList>
    </citation>
    <scope>NUCLEOTIDE SEQUENCE</scope>
    <source>
        <strain evidence="1">NBRC 10751</strain>
    </source>
</reference>
<sequence length="158" mass="16940">MDARNRIGRPRMMPMANMQRTTGVSMSHTMQQTSVSTTQSNEDTGPSYEELLNNILSGTTDDNPDDDSSDQNNNKVGSVSGDADEMDVDSMQQEVENAVNQATAAANVGEDVDMGDAVSAVDEGNQDKGDEDQDQATRDMVDEAAATVLKDLVAEAFK</sequence>
<accession>A0ACB5T9W5</accession>
<keyword evidence="2" id="KW-1185">Reference proteome</keyword>
<name>A0ACB5T9W5_AMBMO</name>
<protein>
    <submittedName>
        <fullName evidence="1">Unnamed protein product</fullName>
    </submittedName>
</protein>
<gene>
    <name evidence="1" type="ORF">Amon02_000610700</name>
</gene>
<proteinExistence type="predicted"/>